<feature type="transmembrane region" description="Helical" evidence="12">
    <location>
        <begin position="81"/>
        <end position="108"/>
    </location>
</feature>
<keyword evidence="10 12" id="KW-0472">Membrane</keyword>
<comment type="subcellular location">
    <subcellularLocation>
        <location evidence="1">Cell membrane</location>
        <topology evidence="1">Multi-pass membrane protein</topology>
    </subcellularLocation>
</comment>
<accession>A0ABS9Y1V2</accession>
<keyword evidence="15" id="KW-1185">Reference proteome</keyword>
<dbReference type="GO" id="GO:0008237">
    <property type="term" value="F:metallopeptidase activity"/>
    <property type="evidence" value="ECO:0007669"/>
    <property type="project" value="UniProtKB-KW"/>
</dbReference>
<evidence type="ECO:0000256" key="9">
    <source>
        <dbReference type="ARBA" id="ARBA00023049"/>
    </source>
</evidence>
<evidence type="ECO:0000259" key="13">
    <source>
        <dbReference type="Pfam" id="PF01435"/>
    </source>
</evidence>
<keyword evidence="5" id="KW-0479">Metal-binding</keyword>
<evidence type="ECO:0000256" key="7">
    <source>
        <dbReference type="ARBA" id="ARBA00022833"/>
    </source>
</evidence>
<keyword evidence="8 12" id="KW-1133">Transmembrane helix</keyword>
<keyword evidence="2" id="KW-1003">Cell membrane</keyword>
<evidence type="ECO:0000256" key="5">
    <source>
        <dbReference type="ARBA" id="ARBA00022723"/>
    </source>
</evidence>
<dbReference type="PANTHER" id="PTHR43221:SF1">
    <property type="entry name" value="PROTEASE HTPX"/>
    <property type="match status" value="1"/>
</dbReference>
<evidence type="ECO:0000313" key="15">
    <source>
        <dbReference type="Proteomes" id="UP001165269"/>
    </source>
</evidence>
<evidence type="ECO:0000256" key="8">
    <source>
        <dbReference type="ARBA" id="ARBA00022989"/>
    </source>
</evidence>
<keyword evidence="9 11" id="KW-0482">Metalloprotease</keyword>
<feature type="domain" description="Peptidase M48" evidence="13">
    <location>
        <begin position="167"/>
        <end position="378"/>
    </location>
</feature>
<evidence type="ECO:0000256" key="4">
    <source>
        <dbReference type="ARBA" id="ARBA00022692"/>
    </source>
</evidence>
<feature type="transmembrane region" description="Helical" evidence="12">
    <location>
        <begin position="114"/>
        <end position="133"/>
    </location>
</feature>
<dbReference type="CDD" id="cd07328">
    <property type="entry name" value="M48_Ste24p_like"/>
    <property type="match status" value="1"/>
</dbReference>
<evidence type="ECO:0000256" key="1">
    <source>
        <dbReference type="ARBA" id="ARBA00004651"/>
    </source>
</evidence>
<dbReference type="EMBL" id="JALDAY010000002">
    <property type="protein sequence ID" value="MCI3271190.1"/>
    <property type="molecule type" value="Genomic_DNA"/>
</dbReference>
<dbReference type="PANTHER" id="PTHR43221">
    <property type="entry name" value="PROTEASE HTPX"/>
    <property type="match status" value="1"/>
</dbReference>
<keyword evidence="3 11" id="KW-0645">Protease</keyword>
<comment type="similarity">
    <text evidence="11">Belongs to the peptidase M48 family.</text>
</comment>
<name>A0ABS9Y1V2_9ACTN</name>
<evidence type="ECO:0000313" key="14">
    <source>
        <dbReference type="EMBL" id="MCI3271190.1"/>
    </source>
</evidence>
<gene>
    <name evidence="14" type="ORF">MQP27_08700</name>
</gene>
<sequence>MAEQTTEQTCPQCGLDMPVDAGYPVWCTGCEWNVAPELFVYGLGGTAARRRELAGRHSEGTFEELAREGTRGRRARLTASYVLSYALALMVHGLSFALLGAGVGLLVAGGGNPVAWAVGVPLVLLFLVLLPRFPRLGSRVPRLERADAPRLFGLIDEVAGEVGTRGVDVIVVDGRVNAGVHTYGLRQRVLHLGLGLWAVLTPQQKVALLGHELGHFAGGDTRHGSVVGSALYTLRLWVEVLRPERWNGRVARVLVALPLTPPHHAAQSVLSLLEKVSLRGFPRREYLADDLAAEVASTEGARDLMETLLHAARIDDELHRLAADLSGPHETLWAQLADRVAAVPPRERERLRRVSALEWHQQDATHPPTHLRVELLDRRGPSTPKVVLDRRTEKAVERELRPSARRLARTIAQER</sequence>
<keyword evidence="7 11" id="KW-0862">Zinc</keyword>
<dbReference type="Proteomes" id="UP001165269">
    <property type="component" value="Unassembled WGS sequence"/>
</dbReference>
<dbReference type="InterPro" id="IPR001915">
    <property type="entry name" value="Peptidase_M48"/>
</dbReference>
<evidence type="ECO:0000256" key="10">
    <source>
        <dbReference type="ARBA" id="ARBA00023136"/>
    </source>
</evidence>
<evidence type="ECO:0000256" key="11">
    <source>
        <dbReference type="RuleBase" id="RU003983"/>
    </source>
</evidence>
<protein>
    <submittedName>
        <fullName evidence="14">M48 family metalloprotease</fullName>
        <ecNumber evidence="14">3.4.24.-</ecNumber>
    </submittedName>
</protein>
<keyword evidence="4 12" id="KW-0812">Transmembrane</keyword>
<organism evidence="14 15">
    <name type="scientific">Streptomyces cylindrosporus</name>
    <dbReference type="NCBI Taxonomy" id="2927583"/>
    <lineage>
        <taxon>Bacteria</taxon>
        <taxon>Bacillati</taxon>
        <taxon>Actinomycetota</taxon>
        <taxon>Actinomycetes</taxon>
        <taxon>Kitasatosporales</taxon>
        <taxon>Streptomycetaceae</taxon>
        <taxon>Streptomyces</taxon>
    </lineage>
</organism>
<evidence type="ECO:0000256" key="2">
    <source>
        <dbReference type="ARBA" id="ARBA00022475"/>
    </source>
</evidence>
<dbReference type="EC" id="3.4.24.-" evidence="14"/>
<evidence type="ECO:0000256" key="6">
    <source>
        <dbReference type="ARBA" id="ARBA00022801"/>
    </source>
</evidence>
<dbReference type="Pfam" id="PF01435">
    <property type="entry name" value="Peptidase_M48"/>
    <property type="match status" value="1"/>
</dbReference>
<evidence type="ECO:0000256" key="12">
    <source>
        <dbReference type="SAM" id="Phobius"/>
    </source>
</evidence>
<comment type="caution">
    <text evidence="14">The sequence shown here is derived from an EMBL/GenBank/DDBJ whole genome shotgun (WGS) entry which is preliminary data.</text>
</comment>
<comment type="cofactor">
    <cofactor evidence="11">
        <name>Zn(2+)</name>
        <dbReference type="ChEBI" id="CHEBI:29105"/>
    </cofactor>
    <text evidence="11">Binds 1 zinc ion per subunit.</text>
</comment>
<dbReference type="InterPro" id="IPR050083">
    <property type="entry name" value="HtpX_protease"/>
</dbReference>
<reference evidence="14" key="1">
    <citation type="submission" date="2022-03" db="EMBL/GenBank/DDBJ databases">
        <title>Streptomyces 7R015 and 7R016 isolated from Barleria lupulina in Thailand.</title>
        <authorList>
            <person name="Kanchanasin P."/>
            <person name="Phongsopitanun W."/>
            <person name="Tanasupawat S."/>
        </authorList>
    </citation>
    <scope>NUCLEOTIDE SEQUENCE</scope>
    <source>
        <strain evidence="14">7R015</strain>
    </source>
</reference>
<dbReference type="Gene3D" id="3.30.2010.10">
    <property type="entry name" value="Metalloproteases ('zincins'), catalytic domain"/>
    <property type="match status" value="1"/>
</dbReference>
<proteinExistence type="inferred from homology"/>
<evidence type="ECO:0000256" key="3">
    <source>
        <dbReference type="ARBA" id="ARBA00022670"/>
    </source>
</evidence>
<keyword evidence="6 11" id="KW-0378">Hydrolase</keyword>
<dbReference type="RefSeq" id="WP_242763271.1">
    <property type="nucleotide sequence ID" value="NZ_JALDAY010000002.1"/>
</dbReference>